<dbReference type="InterPro" id="IPR003329">
    <property type="entry name" value="Cytidylyl_trans"/>
</dbReference>
<evidence type="ECO:0000313" key="5">
    <source>
        <dbReference type="EMBL" id="RRJ90310.1"/>
    </source>
</evidence>
<evidence type="ECO:0000256" key="1">
    <source>
        <dbReference type="ARBA" id="ARBA00022679"/>
    </source>
</evidence>
<dbReference type="Proteomes" id="UP000275719">
    <property type="component" value="Unassembled WGS sequence"/>
</dbReference>
<comment type="function">
    <text evidence="4">Activates KDO (a required 8-carbon sugar) for incorporation into bacterial lipopolysaccharide in Gram-negative bacteria.</text>
</comment>
<name>A0A3P3W5P8_9FLAO</name>
<dbReference type="AlphaFoldDB" id="A0A3P3W5P8"/>
<gene>
    <name evidence="4 5" type="primary">kdsB</name>
    <name evidence="5" type="ORF">EG240_09390</name>
</gene>
<dbReference type="InterPro" id="IPR029044">
    <property type="entry name" value="Nucleotide-diphossugar_trans"/>
</dbReference>
<dbReference type="NCBIfam" id="NF003952">
    <property type="entry name" value="PRK05450.1-5"/>
    <property type="match status" value="1"/>
</dbReference>
<organism evidence="5 6">
    <name type="scientific">Paenimyroides tangerinum</name>
    <dbReference type="NCBI Taxonomy" id="2488728"/>
    <lineage>
        <taxon>Bacteria</taxon>
        <taxon>Pseudomonadati</taxon>
        <taxon>Bacteroidota</taxon>
        <taxon>Flavobacteriia</taxon>
        <taxon>Flavobacteriales</taxon>
        <taxon>Flavobacteriaceae</taxon>
        <taxon>Paenimyroides</taxon>
    </lineage>
</organism>
<keyword evidence="2 4" id="KW-0548">Nucleotidyltransferase</keyword>
<comment type="caution">
    <text evidence="5">The sequence shown here is derived from an EMBL/GenBank/DDBJ whole genome shotgun (WGS) entry which is preliminary data.</text>
</comment>
<dbReference type="EC" id="2.7.7.38" evidence="4"/>
<dbReference type="SUPFAM" id="SSF53448">
    <property type="entry name" value="Nucleotide-diphospho-sugar transferases"/>
    <property type="match status" value="1"/>
</dbReference>
<keyword evidence="6" id="KW-1185">Reference proteome</keyword>
<dbReference type="UniPathway" id="UPA00358">
    <property type="reaction ID" value="UER00476"/>
</dbReference>
<dbReference type="GO" id="GO:0009103">
    <property type="term" value="P:lipopolysaccharide biosynthetic process"/>
    <property type="evidence" value="ECO:0007669"/>
    <property type="project" value="UniProtKB-UniRule"/>
</dbReference>
<comment type="similarity">
    <text evidence="4">Belongs to the KdsB family.</text>
</comment>
<protein>
    <recommendedName>
        <fullName evidence="4">3-deoxy-manno-octulosonate cytidylyltransferase</fullName>
        <ecNumber evidence="4">2.7.7.38</ecNumber>
    </recommendedName>
    <alternativeName>
        <fullName evidence="4">CMP-2-keto-3-deoxyoctulosonic acid synthase</fullName>
        <shortName evidence="4">CKS</shortName>
        <shortName evidence="4">CMP-KDO synthase</shortName>
    </alternativeName>
</protein>
<dbReference type="NCBIfam" id="NF003950">
    <property type="entry name" value="PRK05450.1-3"/>
    <property type="match status" value="1"/>
</dbReference>
<dbReference type="PANTHER" id="PTHR42866:SF2">
    <property type="entry name" value="3-DEOXY-MANNO-OCTULOSONATE CYTIDYLYLTRANSFERASE, MITOCHONDRIAL"/>
    <property type="match status" value="1"/>
</dbReference>
<reference evidence="5 6" key="1">
    <citation type="submission" date="2018-11" db="EMBL/GenBank/DDBJ databases">
        <title>Flavobacterium sp. nov., YIM 102701-2 draft genome.</title>
        <authorList>
            <person name="Li G."/>
            <person name="Jiang Y."/>
        </authorList>
    </citation>
    <scope>NUCLEOTIDE SEQUENCE [LARGE SCALE GENOMIC DNA]</scope>
    <source>
        <strain evidence="5 6">YIM 102701-2</strain>
    </source>
</reference>
<dbReference type="RefSeq" id="WP_125019138.1">
    <property type="nucleotide sequence ID" value="NZ_RQVQ01000018.1"/>
</dbReference>
<evidence type="ECO:0000256" key="4">
    <source>
        <dbReference type="HAMAP-Rule" id="MF_00057"/>
    </source>
</evidence>
<dbReference type="GO" id="GO:0005829">
    <property type="term" value="C:cytosol"/>
    <property type="evidence" value="ECO:0007669"/>
    <property type="project" value="TreeGrafter"/>
</dbReference>
<dbReference type="InterPro" id="IPR004528">
    <property type="entry name" value="KdsB"/>
</dbReference>
<sequence length="244" mass="27752">MKIIAVIPARYASTRFPAKLMQDLGGKTVILRTYEAAKNTQLFDDVFVVTDSEIIFKEIESNGGKVIMSIKEHESGSDRIAEAVENMDVDVVVNVQGDEPFINKEALESLVNAFKADVENKIDLGSVMYQITDKEEIDNPNNVKVVVDYHNFALYFSRSVIPFPREENVGVRYMKHIGIYAFRKSALMDFYKLPMKSLEASEKLEQLRYLEYGKRIKMIETDKGSIGIDTPEDLEKAKKMLTSM</sequence>
<dbReference type="OrthoDB" id="9815559at2"/>
<keyword evidence="1 4" id="KW-0808">Transferase</keyword>
<keyword evidence="3 4" id="KW-0448">Lipopolysaccharide biosynthesis</keyword>
<dbReference type="EMBL" id="RQVQ01000018">
    <property type="protein sequence ID" value="RRJ90310.1"/>
    <property type="molecule type" value="Genomic_DNA"/>
</dbReference>
<dbReference type="CDD" id="cd02517">
    <property type="entry name" value="CMP-KDO-Synthetase"/>
    <property type="match status" value="1"/>
</dbReference>
<dbReference type="Gene3D" id="3.90.550.10">
    <property type="entry name" value="Spore Coat Polysaccharide Biosynthesis Protein SpsA, Chain A"/>
    <property type="match status" value="1"/>
</dbReference>
<evidence type="ECO:0000256" key="2">
    <source>
        <dbReference type="ARBA" id="ARBA00022695"/>
    </source>
</evidence>
<dbReference type="NCBIfam" id="NF009905">
    <property type="entry name" value="PRK13368.1"/>
    <property type="match status" value="1"/>
</dbReference>
<accession>A0A3P3W5P8</accession>
<proteinExistence type="inferred from homology"/>
<dbReference type="GO" id="GO:0033468">
    <property type="term" value="P:CMP-keto-3-deoxy-D-manno-octulosonic acid biosynthetic process"/>
    <property type="evidence" value="ECO:0007669"/>
    <property type="project" value="UniProtKB-UniRule"/>
</dbReference>
<dbReference type="HAMAP" id="MF_00057">
    <property type="entry name" value="KdsB"/>
    <property type="match status" value="1"/>
</dbReference>
<evidence type="ECO:0000256" key="3">
    <source>
        <dbReference type="ARBA" id="ARBA00022985"/>
    </source>
</evidence>
<dbReference type="PANTHER" id="PTHR42866">
    <property type="entry name" value="3-DEOXY-MANNO-OCTULOSONATE CYTIDYLYLTRANSFERASE"/>
    <property type="match status" value="1"/>
</dbReference>
<comment type="catalytic activity">
    <reaction evidence="4">
        <text>3-deoxy-alpha-D-manno-oct-2-ulosonate + CTP = CMP-3-deoxy-beta-D-manno-octulosonate + diphosphate</text>
        <dbReference type="Rhea" id="RHEA:23448"/>
        <dbReference type="ChEBI" id="CHEBI:33019"/>
        <dbReference type="ChEBI" id="CHEBI:37563"/>
        <dbReference type="ChEBI" id="CHEBI:85986"/>
        <dbReference type="ChEBI" id="CHEBI:85987"/>
        <dbReference type="EC" id="2.7.7.38"/>
    </reaction>
</comment>
<comment type="subcellular location">
    <subcellularLocation>
        <location evidence="4">Cytoplasm</location>
    </subcellularLocation>
</comment>
<dbReference type="GO" id="GO:0008690">
    <property type="term" value="F:3-deoxy-manno-octulosonate cytidylyltransferase activity"/>
    <property type="evidence" value="ECO:0007669"/>
    <property type="project" value="UniProtKB-UniRule"/>
</dbReference>
<evidence type="ECO:0000313" key="6">
    <source>
        <dbReference type="Proteomes" id="UP000275719"/>
    </source>
</evidence>
<dbReference type="NCBIfam" id="TIGR00466">
    <property type="entry name" value="kdsB"/>
    <property type="match status" value="1"/>
</dbReference>
<dbReference type="Pfam" id="PF02348">
    <property type="entry name" value="CTP_transf_3"/>
    <property type="match status" value="1"/>
</dbReference>
<comment type="pathway">
    <text evidence="4">Nucleotide-sugar biosynthesis; CMP-3-deoxy-D-manno-octulosonate biosynthesis; CMP-3-deoxy-D-manno-octulosonate from 3-deoxy-D-manno-octulosonate and CTP: step 1/1.</text>
</comment>
<keyword evidence="4" id="KW-0963">Cytoplasm</keyword>